<evidence type="ECO:0000256" key="2">
    <source>
        <dbReference type="ARBA" id="ARBA00022801"/>
    </source>
</evidence>
<dbReference type="PANTHER" id="PTHR43668:SF2">
    <property type="entry name" value="ALLANTOINASE"/>
    <property type="match status" value="1"/>
</dbReference>
<protein>
    <submittedName>
        <fullName evidence="5">Metallo-dependent hydrolase</fullName>
    </submittedName>
</protein>
<dbReference type="EMBL" id="SPRW01000085">
    <property type="protein sequence ID" value="TIC60488.1"/>
    <property type="molecule type" value="Genomic_DNA"/>
</dbReference>
<dbReference type="AlphaFoldDB" id="A0AB38MPE0"/>
<organism evidence="5 6">
    <name type="scientific">Wallemia mellicola</name>
    <dbReference type="NCBI Taxonomy" id="1708541"/>
    <lineage>
        <taxon>Eukaryota</taxon>
        <taxon>Fungi</taxon>
        <taxon>Dikarya</taxon>
        <taxon>Basidiomycota</taxon>
        <taxon>Wallemiomycotina</taxon>
        <taxon>Wallemiomycetes</taxon>
        <taxon>Wallemiales</taxon>
        <taxon>Wallemiaceae</taxon>
        <taxon>Wallemia</taxon>
    </lineage>
</organism>
<evidence type="ECO:0000256" key="1">
    <source>
        <dbReference type="ARBA" id="ARBA00022723"/>
    </source>
</evidence>
<dbReference type="PANTHER" id="PTHR43668">
    <property type="entry name" value="ALLANTOINASE"/>
    <property type="match status" value="1"/>
</dbReference>
<sequence length="243" mass="26600">MKIVNKFAGLATLNLLFSVEAKIYTILAEKAILPTSYEPQPATIQVDDQSGKILDVFGGIRNDKEVGDVVKVDEKDIILPGLVDSHVHINDPGREEWEGFDTATQAALSGGVTALIDMPLNSIPPTTTIEGLDAKKDATVGRIHSDIGFWAGSVPGNEEHLEALLEQEGVFGFKSFMIDSGVDEFSSVSPEDIKMAFKELTDVAKRGKNVTMLFHAEKETKKIDEKIEKNIEGKSTQEYSTYL</sequence>
<reference evidence="5 6" key="1">
    <citation type="submission" date="2019-03" db="EMBL/GenBank/DDBJ databases">
        <title>Sequencing 25 genomes of Wallemia mellicola.</title>
        <authorList>
            <person name="Gostincar C."/>
        </authorList>
    </citation>
    <scope>NUCLEOTIDE SEQUENCE [LARGE SCALE GENOMIC DNA]</scope>
    <source>
        <strain evidence="5 6">EXF-1274</strain>
    </source>
</reference>
<feature type="chain" id="PRO_5044285096" evidence="3">
    <location>
        <begin position="22"/>
        <end position="243"/>
    </location>
</feature>
<dbReference type="Gene3D" id="3.20.20.140">
    <property type="entry name" value="Metal-dependent hydrolases"/>
    <property type="match status" value="1"/>
</dbReference>
<evidence type="ECO:0000313" key="5">
    <source>
        <dbReference type="EMBL" id="TIC60488.1"/>
    </source>
</evidence>
<feature type="signal peptide" evidence="3">
    <location>
        <begin position="1"/>
        <end position="21"/>
    </location>
</feature>
<evidence type="ECO:0000313" key="6">
    <source>
        <dbReference type="Proteomes" id="UP000309601"/>
    </source>
</evidence>
<keyword evidence="1" id="KW-0479">Metal-binding</keyword>
<dbReference type="GO" id="GO:0006145">
    <property type="term" value="P:purine nucleobase catabolic process"/>
    <property type="evidence" value="ECO:0007669"/>
    <property type="project" value="TreeGrafter"/>
</dbReference>
<dbReference type="Pfam" id="PF01979">
    <property type="entry name" value="Amidohydro_1"/>
    <property type="match status" value="1"/>
</dbReference>
<keyword evidence="2 5" id="KW-0378">Hydrolase</keyword>
<dbReference type="InterPro" id="IPR050138">
    <property type="entry name" value="DHOase/Allantoinase_Hydrolase"/>
</dbReference>
<name>A0AB38MPE0_9BASI</name>
<dbReference type="GO" id="GO:0046872">
    <property type="term" value="F:metal ion binding"/>
    <property type="evidence" value="ECO:0007669"/>
    <property type="project" value="UniProtKB-KW"/>
</dbReference>
<keyword evidence="3" id="KW-0732">Signal</keyword>
<accession>A0AB38MPE0</accession>
<dbReference type="InterPro" id="IPR006680">
    <property type="entry name" value="Amidohydro-rel"/>
</dbReference>
<dbReference type="SUPFAM" id="SSF51556">
    <property type="entry name" value="Metallo-dependent hydrolases"/>
    <property type="match status" value="1"/>
</dbReference>
<comment type="caution">
    <text evidence="5">The sequence shown here is derived from an EMBL/GenBank/DDBJ whole genome shotgun (WGS) entry which is preliminary data.</text>
</comment>
<dbReference type="PROSITE" id="PS00482">
    <property type="entry name" value="DIHYDROOROTASE_1"/>
    <property type="match status" value="1"/>
</dbReference>
<evidence type="ECO:0000259" key="4">
    <source>
        <dbReference type="Pfam" id="PF01979"/>
    </source>
</evidence>
<dbReference type="InterPro" id="IPR002195">
    <property type="entry name" value="Dihydroorotase_CS"/>
</dbReference>
<dbReference type="GO" id="GO:0005737">
    <property type="term" value="C:cytoplasm"/>
    <property type="evidence" value="ECO:0007669"/>
    <property type="project" value="TreeGrafter"/>
</dbReference>
<dbReference type="GO" id="GO:0004038">
    <property type="term" value="F:allantoinase activity"/>
    <property type="evidence" value="ECO:0007669"/>
    <property type="project" value="TreeGrafter"/>
</dbReference>
<dbReference type="InterPro" id="IPR032466">
    <property type="entry name" value="Metal_Hydrolase"/>
</dbReference>
<proteinExistence type="predicted"/>
<dbReference type="Proteomes" id="UP000309601">
    <property type="component" value="Unassembled WGS sequence"/>
</dbReference>
<gene>
    <name evidence="5" type="ORF">E3Q02_04286</name>
</gene>
<evidence type="ECO:0000256" key="3">
    <source>
        <dbReference type="SAM" id="SignalP"/>
    </source>
</evidence>
<feature type="domain" description="Amidohydrolase-related" evidence="4">
    <location>
        <begin position="77"/>
        <end position="235"/>
    </location>
</feature>